<accession>A0A1G9EQ54</accession>
<gene>
    <name evidence="2" type="ORF">SAMN05216282_11332</name>
</gene>
<keyword evidence="1" id="KW-1133">Transmembrane helix</keyword>
<feature type="transmembrane region" description="Helical" evidence="1">
    <location>
        <begin position="6"/>
        <end position="32"/>
    </location>
</feature>
<evidence type="ECO:0000313" key="2">
    <source>
        <dbReference type="EMBL" id="SDK78269.1"/>
    </source>
</evidence>
<evidence type="ECO:0000256" key="1">
    <source>
        <dbReference type="SAM" id="Phobius"/>
    </source>
</evidence>
<feature type="transmembrane region" description="Helical" evidence="1">
    <location>
        <begin position="106"/>
        <end position="130"/>
    </location>
</feature>
<sequence length="131" mass="13942">MDAHDIAGLLSEILTLVGLLGGGGLYLAGLAVRDLRGRWVRTEGVIAGAGPGPVIRWFDRTGEVHESPATTQETVILEPGDDVPVWFRARSPWRCRTHAPDHDGKALRLTGLVLLGVGIAAAVLGFVLLFV</sequence>
<keyword evidence="3" id="KW-1185">Reference proteome</keyword>
<dbReference type="OrthoDB" id="5125638at2"/>
<name>A0A1G9EQ54_9MICO</name>
<organism evidence="2 3">
    <name type="scientific">Cryobacterium psychrotolerans</name>
    <dbReference type="NCBI Taxonomy" id="386301"/>
    <lineage>
        <taxon>Bacteria</taxon>
        <taxon>Bacillati</taxon>
        <taxon>Actinomycetota</taxon>
        <taxon>Actinomycetes</taxon>
        <taxon>Micrococcales</taxon>
        <taxon>Microbacteriaceae</taxon>
        <taxon>Cryobacterium</taxon>
    </lineage>
</organism>
<protein>
    <submittedName>
        <fullName evidence="2">Uncharacterized protein</fullName>
    </submittedName>
</protein>
<dbReference type="Proteomes" id="UP000198701">
    <property type="component" value="Unassembled WGS sequence"/>
</dbReference>
<reference evidence="2 3" key="1">
    <citation type="submission" date="2016-10" db="EMBL/GenBank/DDBJ databases">
        <authorList>
            <person name="de Groot N.N."/>
        </authorList>
    </citation>
    <scope>NUCLEOTIDE SEQUENCE [LARGE SCALE GENOMIC DNA]</scope>
    <source>
        <strain evidence="2 3">CGMCC 1.5382</strain>
    </source>
</reference>
<dbReference type="EMBL" id="FNFU01000013">
    <property type="protein sequence ID" value="SDK78269.1"/>
    <property type="molecule type" value="Genomic_DNA"/>
</dbReference>
<proteinExistence type="predicted"/>
<evidence type="ECO:0000313" key="3">
    <source>
        <dbReference type="Proteomes" id="UP000198701"/>
    </source>
</evidence>
<keyword evidence="1" id="KW-0812">Transmembrane</keyword>
<dbReference type="RefSeq" id="WP_092324026.1">
    <property type="nucleotide sequence ID" value="NZ_FNFU01000013.1"/>
</dbReference>
<keyword evidence="1" id="KW-0472">Membrane</keyword>
<dbReference type="AlphaFoldDB" id="A0A1G9EQ54"/>